<dbReference type="Pfam" id="PF00990">
    <property type="entry name" value="GGDEF"/>
    <property type="match status" value="1"/>
</dbReference>
<sequence>MVARLVLMLRVVMLVLAAGVVAGRLTGVDSWVLDAATPLAYGCVVLLLALRVWFVRTQRLVWAAFGLGLCSSIAGTVYAAVNNVADVRDSTWADVGWLGFFPFAFAGLLLLLSDRVPSRRTALDGTITGLGGAAVFSAIVLDGLIGVTTADGIVTLAYPVADAVLFGTLAAQWALGFWSGLTSTMIMGGISLSIMADTVYAATDGRVPLPAGLIDVLYLGGIMLLGLAAWRQPGPVRPDHDRDPYRVAIWLAGGALTVLLVASQTPLSEFTVILAGLTLVAGMARMGITVRELEAVGRERYREARRDALTGLANRRAVLERLDRLGRRPVALMLLDLDRFKQVNDVHGHQAGDDLLVQVAARLAEVSRAGTLVGRLGGDEFVLVVEDDDVGPEAVAAIARRVRDRLRDTYRLTGTDGPVTAGIDVSIGITIRDDANPEALLHDADLAMYQAKRAGGGHVLHMPGQPVAPALPPTARESLLDR</sequence>
<feature type="transmembrane region" description="Helical" evidence="2">
    <location>
        <begin position="125"/>
        <end position="150"/>
    </location>
</feature>
<gene>
    <name evidence="4" type="ORF">Aco03nite_077100</name>
</gene>
<feature type="transmembrane region" description="Helical" evidence="2">
    <location>
        <begin position="270"/>
        <end position="288"/>
    </location>
</feature>
<dbReference type="PANTHER" id="PTHR44757:SF2">
    <property type="entry name" value="BIOFILM ARCHITECTURE MAINTENANCE PROTEIN MBAA"/>
    <property type="match status" value="1"/>
</dbReference>
<proteinExistence type="predicted"/>
<feature type="transmembrane region" description="Helical" evidence="2">
    <location>
        <begin position="185"/>
        <end position="203"/>
    </location>
</feature>
<dbReference type="SUPFAM" id="SSF55073">
    <property type="entry name" value="Nucleotide cyclase"/>
    <property type="match status" value="1"/>
</dbReference>
<feature type="transmembrane region" description="Helical" evidence="2">
    <location>
        <begin position="209"/>
        <end position="227"/>
    </location>
</feature>
<dbReference type="SMART" id="SM00267">
    <property type="entry name" value="GGDEF"/>
    <property type="match status" value="1"/>
</dbReference>
<dbReference type="PROSITE" id="PS50887">
    <property type="entry name" value="GGDEF"/>
    <property type="match status" value="1"/>
</dbReference>
<dbReference type="CDD" id="cd01949">
    <property type="entry name" value="GGDEF"/>
    <property type="match status" value="1"/>
</dbReference>
<feature type="transmembrane region" description="Helical" evidence="2">
    <location>
        <begin position="32"/>
        <end position="53"/>
    </location>
</feature>
<dbReference type="NCBIfam" id="TIGR00254">
    <property type="entry name" value="GGDEF"/>
    <property type="match status" value="1"/>
</dbReference>
<feature type="transmembrane region" description="Helical" evidence="2">
    <location>
        <begin position="95"/>
        <end position="113"/>
    </location>
</feature>
<accession>A0ABQ3XLC6</accession>
<keyword evidence="2" id="KW-1133">Transmembrane helix</keyword>
<evidence type="ECO:0000256" key="2">
    <source>
        <dbReference type="SAM" id="Phobius"/>
    </source>
</evidence>
<dbReference type="PANTHER" id="PTHR44757">
    <property type="entry name" value="DIGUANYLATE CYCLASE DGCP"/>
    <property type="match status" value="1"/>
</dbReference>
<keyword evidence="2" id="KW-0472">Membrane</keyword>
<dbReference type="Proteomes" id="UP000612282">
    <property type="component" value="Unassembled WGS sequence"/>
</dbReference>
<dbReference type="EMBL" id="BOMG01000096">
    <property type="protein sequence ID" value="GID59306.1"/>
    <property type="molecule type" value="Genomic_DNA"/>
</dbReference>
<organism evidence="4 5">
    <name type="scientific">Actinoplanes couchii</name>
    <dbReference type="NCBI Taxonomy" id="403638"/>
    <lineage>
        <taxon>Bacteria</taxon>
        <taxon>Bacillati</taxon>
        <taxon>Actinomycetota</taxon>
        <taxon>Actinomycetes</taxon>
        <taxon>Micromonosporales</taxon>
        <taxon>Micromonosporaceae</taxon>
        <taxon>Actinoplanes</taxon>
    </lineage>
</organism>
<comment type="caution">
    <text evidence="4">The sequence shown here is derived from an EMBL/GenBank/DDBJ whole genome shotgun (WGS) entry which is preliminary data.</text>
</comment>
<evidence type="ECO:0000259" key="3">
    <source>
        <dbReference type="PROSITE" id="PS50887"/>
    </source>
</evidence>
<dbReference type="InterPro" id="IPR000160">
    <property type="entry name" value="GGDEF_dom"/>
</dbReference>
<feature type="region of interest" description="Disordered" evidence="1">
    <location>
        <begin position="463"/>
        <end position="482"/>
    </location>
</feature>
<name>A0ABQ3XLC6_9ACTN</name>
<reference evidence="4 5" key="1">
    <citation type="submission" date="2021-01" db="EMBL/GenBank/DDBJ databases">
        <title>Whole genome shotgun sequence of Actinoplanes couchii NBRC 106145.</title>
        <authorList>
            <person name="Komaki H."/>
            <person name="Tamura T."/>
        </authorList>
    </citation>
    <scope>NUCLEOTIDE SEQUENCE [LARGE SCALE GENOMIC DNA]</scope>
    <source>
        <strain evidence="4 5">NBRC 106145</strain>
    </source>
</reference>
<keyword evidence="5" id="KW-1185">Reference proteome</keyword>
<dbReference type="InterPro" id="IPR029787">
    <property type="entry name" value="Nucleotide_cyclase"/>
</dbReference>
<dbReference type="InterPro" id="IPR052155">
    <property type="entry name" value="Biofilm_reg_signaling"/>
</dbReference>
<dbReference type="InterPro" id="IPR043128">
    <property type="entry name" value="Rev_trsase/Diguanyl_cyclase"/>
</dbReference>
<evidence type="ECO:0000313" key="5">
    <source>
        <dbReference type="Proteomes" id="UP000612282"/>
    </source>
</evidence>
<evidence type="ECO:0000313" key="4">
    <source>
        <dbReference type="EMBL" id="GID59306.1"/>
    </source>
</evidence>
<feature type="transmembrane region" description="Helical" evidence="2">
    <location>
        <begin position="247"/>
        <end position="264"/>
    </location>
</feature>
<keyword evidence="2" id="KW-0812">Transmembrane</keyword>
<evidence type="ECO:0000256" key="1">
    <source>
        <dbReference type="SAM" id="MobiDB-lite"/>
    </source>
</evidence>
<feature type="transmembrane region" description="Helical" evidence="2">
    <location>
        <begin position="60"/>
        <end position="80"/>
    </location>
</feature>
<protein>
    <recommendedName>
        <fullName evidence="3">GGDEF domain-containing protein</fullName>
    </recommendedName>
</protein>
<dbReference type="Gene3D" id="3.30.70.270">
    <property type="match status" value="1"/>
</dbReference>
<feature type="domain" description="GGDEF" evidence="3">
    <location>
        <begin position="328"/>
        <end position="464"/>
    </location>
</feature>